<sequence length="75" mass="8818">MPIPFAIGLPASFSWSTMLRSELQVNLGFLLWIDLHEKKSFVNPMHAVMELAQPFFRRFQAAMDLQWYSTTHHRP</sequence>
<dbReference type="EMBL" id="BGPR01036720">
    <property type="protein sequence ID" value="GBO12045.1"/>
    <property type="molecule type" value="Genomic_DNA"/>
</dbReference>
<comment type="caution">
    <text evidence="1">The sequence shown here is derived from an EMBL/GenBank/DDBJ whole genome shotgun (WGS) entry which is preliminary data.</text>
</comment>
<evidence type="ECO:0000313" key="2">
    <source>
        <dbReference type="Proteomes" id="UP000499080"/>
    </source>
</evidence>
<organism evidence="1 2">
    <name type="scientific">Araneus ventricosus</name>
    <name type="common">Orbweaver spider</name>
    <name type="synonym">Epeira ventricosa</name>
    <dbReference type="NCBI Taxonomy" id="182803"/>
    <lineage>
        <taxon>Eukaryota</taxon>
        <taxon>Metazoa</taxon>
        <taxon>Ecdysozoa</taxon>
        <taxon>Arthropoda</taxon>
        <taxon>Chelicerata</taxon>
        <taxon>Arachnida</taxon>
        <taxon>Araneae</taxon>
        <taxon>Araneomorphae</taxon>
        <taxon>Entelegynae</taxon>
        <taxon>Araneoidea</taxon>
        <taxon>Araneidae</taxon>
        <taxon>Araneus</taxon>
    </lineage>
</organism>
<reference evidence="1 2" key="1">
    <citation type="journal article" date="2019" name="Sci. Rep.">
        <title>Orb-weaving spider Araneus ventricosus genome elucidates the spidroin gene catalogue.</title>
        <authorList>
            <person name="Kono N."/>
            <person name="Nakamura H."/>
            <person name="Ohtoshi R."/>
            <person name="Moran D.A.P."/>
            <person name="Shinohara A."/>
            <person name="Yoshida Y."/>
            <person name="Fujiwara M."/>
            <person name="Mori M."/>
            <person name="Tomita M."/>
            <person name="Arakawa K."/>
        </authorList>
    </citation>
    <scope>NUCLEOTIDE SEQUENCE [LARGE SCALE GENOMIC DNA]</scope>
</reference>
<name>A0A4Y2UG37_ARAVE</name>
<proteinExistence type="predicted"/>
<accession>A0A4Y2UG37</accession>
<dbReference type="AlphaFoldDB" id="A0A4Y2UG37"/>
<gene>
    <name evidence="1" type="ORF">AVEN_215787_1</name>
</gene>
<protein>
    <submittedName>
        <fullName evidence="1">Uncharacterized protein</fullName>
    </submittedName>
</protein>
<keyword evidence="2" id="KW-1185">Reference proteome</keyword>
<evidence type="ECO:0000313" key="1">
    <source>
        <dbReference type="EMBL" id="GBO12045.1"/>
    </source>
</evidence>
<dbReference type="Proteomes" id="UP000499080">
    <property type="component" value="Unassembled WGS sequence"/>
</dbReference>